<dbReference type="AlphaFoldDB" id="A0AAD9P6U8"/>
<evidence type="ECO:0000313" key="3">
    <source>
        <dbReference type="Proteomes" id="UP001209878"/>
    </source>
</evidence>
<organism evidence="2 3">
    <name type="scientific">Ridgeia piscesae</name>
    <name type="common">Tubeworm</name>
    <dbReference type="NCBI Taxonomy" id="27915"/>
    <lineage>
        <taxon>Eukaryota</taxon>
        <taxon>Metazoa</taxon>
        <taxon>Spiralia</taxon>
        <taxon>Lophotrochozoa</taxon>
        <taxon>Annelida</taxon>
        <taxon>Polychaeta</taxon>
        <taxon>Sedentaria</taxon>
        <taxon>Canalipalpata</taxon>
        <taxon>Sabellida</taxon>
        <taxon>Siboglinidae</taxon>
        <taxon>Ridgeia</taxon>
    </lineage>
</organism>
<comment type="caution">
    <text evidence="2">The sequence shown here is derived from an EMBL/GenBank/DDBJ whole genome shotgun (WGS) entry which is preliminary data.</text>
</comment>
<dbReference type="EMBL" id="JAODUO010000111">
    <property type="protein sequence ID" value="KAK2189243.1"/>
    <property type="molecule type" value="Genomic_DNA"/>
</dbReference>
<feature type="region of interest" description="Disordered" evidence="1">
    <location>
        <begin position="1"/>
        <end position="41"/>
    </location>
</feature>
<gene>
    <name evidence="2" type="ORF">NP493_112g01016</name>
</gene>
<protein>
    <submittedName>
        <fullName evidence="2">Uncharacterized protein</fullName>
    </submittedName>
</protein>
<name>A0AAD9P6U8_RIDPI</name>
<reference evidence="2" key="1">
    <citation type="journal article" date="2023" name="Mol. Biol. Evol.">
        <title>Third-Generation Sequencing Reveals the Adaptive Role of the Epigenome in Three Deep-Sea Polychaetes.</title>
        <authorList>
            <person name="Perez M."/>
            <person name="Aroh O."/>
            <person name="Sun Y."/>
            <person name="Lan Y."/>
            <person name="Juniper S.K."/>
            <person name="Young C.R."/>
            <person name="Angers B."/>
            <person name="Qian P.Y."/>
        </authorList>
    </citation>
    <scope>NUCLEOTIDE SEQUENCE</scope>
    <source>
        <strain evidence="2">R07B-5</strain>
    </source>
</reference>
<dbReference type="Proteomes" id="UP001209878">
    <property type="component" value="Unassembled WGS sequence"/>
</dbReference>
<evidence type="ECO:0000256" key="1">
    <source>
        <dbReference type="SAM" id="MobiDB-lite"/>
    </source>
</evidence>
<feature type="compositionally biased region" description="Polar residues" evidence="1">
    <location>
        <begin position="1"/>
        <end position="13"/>
    </location>
</feature>
<proteinExistence type="predicted"/>
<evidence type="ECO:0000313" key="2">
    <source>
        <dbReference type="EMBL" id="KAK2189243.1"/>
    </source>
</evidence>
<accession>A0AAD9P6U8</accession>
<keyword evidence="3" id="KW-1185">Reference proteome</keyword>
<sequence>MLLSCRQTETKASSGGVPCKADPATAKDMISKPSADVKASSLRLNTAHTKSSKGGEPCRTPQPATLPGYGLKMFPAIDGLDTRFKGHKVNRKKVVADVTQRLSSATTRASRARLENHRILLYPERTLLFNDTERITQFQETGVVVKQKDMSTREKWYN</sequence>